<evidence type="ECO:0000313" key="3">
    <source>
        <dbReference type="Proteomes" id="UP000295601"/>
    </source>
</evidence>
<gene>
    <name evidence="2" type="ORF">EDF62_1589</name>
</gene>
<protein>
    <submittedName>
        <fullName evidence="2">Uncharacterized protein</fullName>
    </submittedName>
</protein>
<keyword evidence="1" id="KW-1133">Transmembrane helix</keyword>
<dbReference type="Proteomes" id="UP000295601">
    <property type="component" value="Unassembled WGS sequence"/>
</dbReference>
<keyword evidence="3" id="KW-1185">Reference proteome</keyword>
<feature type="transmembrane region" description="Helical" evidence="1">
    <location>
        <begin position="40"/>
        <end position="60"/>
    </location>
</feature>
<evidence type="ECO:0000256" key="1">
    <source>
        <dbReference type="SAM" id="Phobius"/>
    </source>
</evidence>
<name>A0A4R6RYY4_9MICO</name>
<sequence length="145" mass="16035">MTQVHAWGWAARRARGMLVVAAEPGERLQQVWARANRPLYAVRATALAALLTAIVCFAASIPAPPAFWVIATVAALTWTVALLRTGALKGYDPDHWAWVQATDICATSRELRQVVIALESDPDSAELREQLYDLITAHTERNHEH</sequence>
<accession>A0A4R6RYY4</accession>
<reference evidence="2 3" key="1">
    <citation type="submission" date="2019-03" db="EMBL/GenBank/DDBJ databases">
        <title>Genomic analyses of the natural microbiome of Caenorhabditis elegans.</title>
        <authorList>
            <person name="Samuel B."/>
        </authorList>
    </citation>
    <scope>NUCLEOTIDE SEQUENCE [LARGE SCALE GENOMIC DNA]</scope>
    <source>
        <strain evidence="2 3">JUb18</strain>
    </source>
</reference>
<dbReference type="AlphaFoldDB" id="A0A4R6RYY4"/>
<feature type="transmembrane region" description="Helical" evidence="1">
    <location>
        <begin position="66"/>
        <end position="83"/>
    </location>
</feature>
<proteinExistence type="predicted"/>
<dbReference type="RefSeq" id="WP_133616611.1">
    <property type="nucleotide sequence ID" value="NZ_SNYA01000004.1"/>
</dbReference>
<keyword evidence="1" id="KW-0472">Membrane</keyword>
<evidence type="ECO:0000313" key="2">
    <source>
        <dbReference type="EMBL" id="TDP92382.1"/>
    </source>
</evidence>
<comment type="caution">
    <text evidence="2">The sequence shown here is derived from an EMBL/GenBank/DDBJ whole genome shotgun (WGS) entry which is preliminary data.</text>
</comment>
<organism evidence="2 3">
    <name type="scientific">Leucobacter luti</name>
    <dbReference type="NCBI Taxonomy" id="340320"/>
    <lineage>
        <taxon>Bacteria</taxon>
        <taxon>Bacillati</taxon>
        <taxon>Actinomycetota</taxon>
        <taxon>Actinomycetes</taxon>
        <taxon>Micrococcales</taxon>
        <taxon>Microbacteriaceae</taxon>
        <taxon>Leucobacter</taxon>
    </lineage>
</organism>
<dbReference type="EMBL" id="SNYA01000004">
    <property type="protein sequence ID" value="TDP92382.1"/>
    <property type="molecule type" value="Genomic_DNA"/>
</dbReference>
<keyword evidence="1" id="KW-0812">Transmembrane</keyword>